<keyword evidence="7" id="KW-0816">Tricarboxylic acid cycle</keyword>
<dbReference type="GO" id="GO:0006099">
    <property type="term" value="P:tricarboxylic acid cycle"/>
    <property type="evidence" value="ECO:0007669"/>
    <property type="project" value="UniProtKB-UniPathway"/>
</dbReference>
<evidence type="ECO:0000256" key="11">
    <source>
        <dbReference type="ARBA" id="ARBA00022982"/>
    </source>
</evidence>
<feature type="transmembrane region" description="Helical" evidence="15">
    <location>
        <begin position="31"/>
        <end position="52"/>
    </location>
</feature>
<name>A0A251X4Y9_9GAMM</name>
<evidence type="ECO:0000256" key="8">
    <source>
        <dbReference type="ARBA" id="ARBA00022617"/>
    </source>
</evidence>
<gene>
    <name evidence="16" type="ORF">TPSD3_15060</name>
</gene>
<protein>
    <recommendedName>
        <fullName evidence="5">Succinate dehydrogenase hydrophobic membrane anchor subunit</fullName>
    </recommendedName>
</protein>
<dbReference type="SUPFAM" id="SSF81343">
    <property type="entry name" value="Fumarate reductase respiratory complex transmembrane subunits"/>
    <property type="match status" value="1"/>
</dbReference>
<keyword evidence="8" id="KW-0349">Heme</keyword>
<reference evidence="16 17" key="1">
    <citation type="submission" date="2016-12" db="EMBL/GenBank/DDBJ databases">
        <title>Thioflexothrix psekupsii D3 genome sequencing and assembly.</title>
        <authorList>
            <person name="Fomenkov A."/>
            <person name="Vincze T."/>
            <person name="Grabovich M."/>
            <person name="Anton B.P."/>
            <person name="Dubinina G."/>
            <person name="Orlova M."/>
            <person name="Belousova E."/>
            <person name="Roberts R.J."/>
        </authorList>
    </citation>
    <scope>NUCLEOTIDE SEQUENCE [LARGE SCALE GENOMIC DNA]</scope>
    <source>
        <strain evidence="16">D3</strain>
    </source>
</reference>
<dbReference type="InterPro" id="IPR014312">
    <property type="entry name" value="Succ_DH_anchor"/>
</dbReference>
<evidence type="ECO:0000256" key="9">
    <source>
        <dbReference type="ARBA" id="ARBA00022692"/>
    </source>
</evidence>
<keyword evidence="14 15" id="KW-0472">Membrane</keyword>
<feature type="transmembrane region" description="Helical" evidence="15">
    <location>
        <begin position="58"/>
        <end position="80"/>
    </location>
</feature>
<evidence type="ECO:0000256" key="13">
    <source>
        <dbReference type="ARBA" id="ARBA00023004"/>
    </source>
</evidence>
<dbReference type="UniPathway" id="UPA00223"/>
<evidence type="ECO:0000256" key="1">
    <source>
        <dbReference type="ARBA" id="ARBA00001971"/>
    </source>
</evidence>
<organism evidence="16 17">
    <name type="scientific">Thioflexithrix psekupsensis</name>
    <dbReference type="NCBI Taxonomy" id="1570016"/>
    <lineage>
        <taxon>Bacteria</taxon>
        <taxon>Pseudomonadati</taxon>
        <taxon>Pseudomonadota</taxon>
        <taxon>Gammaproteobacteria</taxon>
        <taxon>Thiotrichales</taxon>
        <taxon>Thioflexithrix</taxon>
    </lineage>
</organism>
<comment type="cofactor">
    <cofactor evidence="1">
        <name>heme</name>
        <dbReference type="ChEBI" id="CHEBI:30413"/>
    </cofactor>
</comment>
<dbReference type="NCBIfam" id="TIGR02968">
    <property type="entry name" value="succ_dehyd_anc"/>
    <property type="match status" value="1"/>
</dbReference>
<comment type="subcellular location">
    <subcellularLocation>
        <location evidence="3">Membrane</location>
        <topology evidence="3">Multi-pass membrane protein</topology>
    </subcellularLocation>
</comment>
<evidence type="ECO:0000256" key="3">
    <source>
        <dbReference type="ARBA" id="ARBA00004141"/>
    </source>
</evidence>
<evidence type="ECO:0000256" key="12">
    <source>
        <dbReference type="ARBA" id="ARBA00022989"/>
    </source>
</evidence>
<dbReference type="OrthoDB" id="9809280at2"/>
<dbReference type="EMBL" id="MSLT01000023">
    <property type="protein sequence ID" value="OUD12425.1"/>
    <property type="molecule type" value="Genomic_DNA"/>
</dbReference>
<evidence type="ECO:0000256" key="6">
    <source>
        <dbReference type="ARBA" id="ARBA00022448"/>
    </source>
</evidence>
<sequence>MQPNDLRAPLARVRGLGSAREGTEHYIAQRFTAVALVPLAVWFVFSLVTIAGADYNTVVAWVKTPINAILLIALLMAMFHHAQLGMRVVIEDYVSNEFYKVVLVTLAKSLSYIFGIATVLAVVRVFVLGG</sequence>
<dbReference type="InterPro" id="IPR034804">
    <property type="entry name" value="SQR/QFR_C/D"/>
</dbReference>
<comment type="pathway">
    <text evidence="4">Carbohydrate metabolism; tricarboxylic acid cycle.</text>
</comment>
<keyword evidence="17" id="KW-1185">Reference proteome</keyword>
<evidence type="ECO:0000256" key="15">
    <source>
        <dbReference type="SAM" id="Phobius"/>
    </source>
</evidence>
<accession>A0A251X4Y9</accession>
<keyword evidence="12 15" id="KW-1133">Transmembrane helix</keyword>
<dbReference type="GO" id="GO:0020037">
    <property type="term" value="F:heme binding"/>
    <property type="evidence" value="ECO:0007669"/>
    <property type="project" value="InterPro"/>
</dbReference>
<keyword evidence="13" id="KW-0408">Iron</keyword>
<dbReference type="Pfam" id="PF01127">
    <property type="entry name" value="Sdh_cyt"/>
    <property type="match status" value="1"/>
</dbReference>
<keyword evidence="9 15" id="KW-0812">Transmembrane</keyword>
<evidence type="ECO:0000313" key="17">
    <source>
        <dbReference type="Proteomes" id="UP000194798"/>
    </source>
</evidence>
<proteinExistence type="predicted"/>
<dbReference type="RefSeq" id="WP_086489373.1">
    <property type="nucleotide sequence ID" value="NZ_MSLT01000023.1"/>
</dbReference>
<evidence type="ECO:0000256" key="4">
    <source>
        <dbReference type="ARBA" id="ARBA00005163"/>
    </source>
</evidence>
<feature type="transmembrane region" description="Helical" evidence="15">
    <location>
        <begin position="101"/>
        <end position="127"/>
    </location>
</feature>
<evidence type="ECO:0000256" key="7">
    <source>
        <dbReference type="ARBA" id="ARBA00022532"/>
    </source>
</evidence>
<comment type="function">
    <text evidence="2">Membrane-anchoring subunit of succinate dehydrogenase (SDH).</text>
</comment>
<dbReference type="GO" id="GO:0016020">
    <property type="term" value="C:membrane"/>
    <property type="evidence" value="ECO:0007669"/>
    <property type="project" value="UniProtKB-SubCell"/>
</dbReference>
<evidence type="ECO:0000256" key="10">
    <source>
        <dbReference type="ARBA" id="ARBA00022723"/>
    </source>
</evidence>
<dbReference type="GO" id="GO:0046872">
    <property type="term" value="F:metal ion binding"/>
    <property type="evidence" value="ECO:0007669"/>
    <property type="project" value="UniProtKB-KW"/>
</dbReference>
<dbReference type="AlphaFoldDB" id="A0A251X4Y9"/>
<keyword evidence="10" id="KW-0479">Metal-binding</keyword>
<comment type="caution">
    <text evidence="16">The sequence shown here is derived from an EMBL/GenBank/DDBJ whole genome shotgun (WGS) entry which is preliminary data.</text>
</comment>
<dbReference type="Proteomes" id="UP000194798">
    <property type="component" value="Unassembled WGS sequence"/>
</dbReference>
<evidence type="ECO:0000256" key="5">
    <source>
        <dbReference type="ARBA" id="ARBA00019425"/>
    </source>
</evidence>
<dbReference type="CDD" id="cd03495">
    <property type="entry name" value="SQR_TypeC_SdhD_like"/>
    <property type="match status" value="1"/>
</dbReference>
<dbReference type="Gene3D" id="1.20.1300.10">
    <property type="entry name" value="Fumarate reductase/succinate dehydrogenase, transmembrane subunit"/>
    <property type="match status" value="1"/>
</dbReference>
<evidence type="ECO:0000256" key="2">
    <source>
        <dbReference type="ARBA" id="ARBA00004050"/>
    </source>
</evidence>
<keyword evidence="6" id="KW-0813">Transport</keyword>
<evidence type="ECO:0000313" key="16">
    <source>
        <dbReference type="EMBL" id="OUD12425.1"/>
    </source>
</evidence>
<keyword evidence="11" id="KW-0249">Electron transport</keyword>
<evidence type="ECO:0000256" key="14">
    <source>
        <dbReference type="ARBA" id="ARBA00023136"/>
    </source>
</evidence>
<dbReference type="InterPro" id="IPR000701">
    <property type="entry name" value="SuccDH_FuR_B_TM-su"/>
</dbReference>